<evidence type="ECO:0000256" key="5">
    <source>
        <dbReference type="ARBA" id="ARBA00022777"/>
    </source>
</evidence>
<dbReference type="RefSeq" id="NP_983521.2">
    <property type="nucleotide sequence ID" value="NM_208874.2"/>
</dbReference>
<dbReference type="PANTHER" id="PTHR43895:SF32">
    <property type="entry name" value="SERINE_THREONINE-PROTEIN KINASE CHK1"/>
    <property type="match status" value="1"/>
</dbReference>
<feature type="domain" description="Protein kinase" evidence="11">
    <location>
        <begin position="45"/>
        <end position="310"/>
    </location>
</feature>
<feature type="compositionally biased region" description="Low complexity" evidence="10">
    <location>
        <begin position="713"/>
        <end position="725"/>
    </location>
</feature>
<keyword evidence="3" id="KW-0808">Transferase</keyword>
<feature type="compositionally biased region" description="Basic and acidic residues" evidence="10">
    <location>
        <begin position="910"/>
        <end position="920"/>
    </location>
</feature>
<dbReference type="InterPro" id="IPR000719">
    <property type="entry name" value="Prot_kinase_dom"/>
</dbReference>
<accession>Q75C00</accession>
<feature type="region of interest" description="Disordered" evidence="10">
    <location>
        <begin position="1"/>
        <end position="36"/>
    </location>
</feature>
<feature type="region of interest" description="Disordered" evidence="10">
    <location>
        <begin position="352"/>
        <end position="412"/>
    </location>
</feature>
<dbReference type="SUPFAM" id="SSF56112">
    <property type="entry name" value="Protein kinase-like (PK-like)"/>
    <property type="match status" value="1"/>
</dbReference>
<dbReference type="PROSITE" id="PS00107">
    <property type="entry name" value="PROTEIN_KINASE_ATP"/>
    <property type="match status" value="1"/>
</dbReference>
<evidence type="ECO:0000256" key="9">
    <source>
        <dbReference type="PROSITE-ProRule" id="PRU10141"/>
    </source>
</evidence>
<dbReference type="Pfam" id="PF00069">
    <property type="entry name" value="Pkinase"/>
    <property type="match status" value="1"/>
</dbReference>
<evidence type="ECO:0000256" key="3">
    <source>
        <dbReference type="ARBA" id="ARBA00022679"/>
    </source>
</evidence>
<dbReference type="FunCoup" id="Q75C00">
    <property type="interactions" value="377"/>
</dbReference>
<proteinExistence type="predicted"/>
<dbReference type="Gene3D" id="1.10.510.10">
    <property type="entry name" value="Transferase(Phosphotransferase) domain 1"/>
    <property type="match status" value="1"/>
</dbReference>
<dbReference type="FunFam" id="1.10.510.10:FF:000571">
    <property type="entry name" value="Maternal embryonic leucine zipper kinase"/>
    <property type="match status" value="1"/>
</dbReference>
<dbReference type="PANTHER" id="PTHR43895">
    <property type="entry name" value="CALCIUM/CALMODULIN-DEPENDENT PROTEIN KINASE KINASE-RELATED"/>
    <property type="match status" value="1"/>
</dbReference>
<dbReference type="eggNOG" id="KOG0583">
    <property type="taxonomic scope" value="Eukaryota"/>
</dbReference>
<organism evidence="12 13">
    <name type="scientific">Eremothecium gossypii (strain ATCC 10895 / CBS 109.51 / FGSC 9923 / NRRL Y-1056)</name>
    <name type="common">Yeast</name>
    <name type="synonym">Ashbya gossypii</name>
    <dbReference type="NCBI Taxonomy" id="284811"/>
    <lineage>
        <taxon>Eukaryota</taxon>
        <taxon>Fungi</taxon>
        <taxon>Dikarya</taxon>
        <taxon>Ascomycota</taxon>
        <taxon>Saccharomycotina</taxon>
        <taxon>Saccharomycetes</taxon>
        <taxon>Saccharomycetales</taxon>
        <taxon>Saccharomycetaceae</taxon>
        <taxon>Eremothecium</taxon>
    </lineage>
</organism>
<dbReference type="HOGENOM" id="CLU_002888_1_0_1"/>
<dbReference type="GO" id="GO:0005524">
    <property type="term" value="F:ATP binding"/>
    <property type="evidence" value="ECO:0007669"/>
    <property type="project" value="UniProtKB-UniRule"/>
</dbReference>
<dbReference type="InParanoid" id="Q75C00"/>
<evidence type="ECO:0000313" key="12">
    <source>
        <dbReference type="EMBL" id="AAS51345.2"/>
    </source>
</evidence>
<feature type="region of interest" description="Disordered" evidence="10">
    <location>
        <begin position="711"/>
        <end position="732"/>
    </location>
</feature>
<dbReference type="EMBL" id="AE016816">
    <property type="protein sequence ID" value="AAS51345.2"/>
    <property type="molecule type" value="Genomic_DNA"/>
</dbReference>
<dbReference type="InterPro" id="IPR011009">
    <property type="entry name" value="Kinase-like_dom_sf"/>
</dbReference>
<dbReference type="OrthoDB" id="193931at2759"/>
<keyword evidence="4 9" id="KW-0547">Nucleotide-binding</keyword>
<keyword evidence="2" id="KW-0723">Serine/threonine-protein kinase</keyword>
<feature type="binding site" evidence="9">
    <location>
        <position position="78"/>
    </location>
    <ligand>
        <name>ATP</name>
        <dbReference type="ChEBI" id="CHEBI:30616"/>
    </ligand>
</feature>
<feature type="compositionally biased region" description="Polar residues" evidence="10">
    <location>
        <begin position="892"/>
        <end position="904"/>
    </location>
</feature>
<dbReference type="InterPro" id="IPR008271">
    <property type="entry name" value="Ser/Thr_kinase_AS"/>
</dbReference>
<dbReference type="AlphaFoldDB" id="Q75C00"/>
<feature type="region of interest" description="Disordered" evidence="10">
    <location>
        <begin position="846"/>
        <end position="920"/>
    </location>
</feature>
<keyword evidence="6 9" id="KW-0067">ATP-binding</keyword>
<dbReference type="InterPro" id="IPR017441">
    <property type="entry name" value="Protein_kinase_ATP_BS"/>
</dbReference>
<evidence type="ECO:0000256" key="4">
    <source>
        <dbReference type="ARBA" id="ARBA00022741"/>
    </source>
</evidence>
<dbReference type="GO" id="GO:0004674">
    <property type="term" value="F:protein serine/threonine kinase activity"/>
    <property type="evidence" value="ECO:0000318"/>
    <property type="project" value="GO_Central"/>
</dbReference>
<evidence type="ECO:0000256" key="2">
    <source>
        <dbReference type="ARBA" id="ARBA00022527"/>
    </source>
</evidence>
<gene>
    <name evidence="12" type="ORF">AGOS_ACR119W</name>
</gene>
<evidence type="ECO:0000256" key="1">
    <source>
        <dbReference type="ARBA" id="ARBA00012513"/>
    </source>
</evidence>
<evidence type="ECO:0000259" key="11">
    <source>
        <dbReference type="PROSITE" id="PS50011"/>
    </source>
</evidence>
<evidence type="ECO:0000256" key="6">
    <source>
        <dbReference type="ARBA" id="ARBA00022840"/>
    </source>
</evidence>
<evidence type="ECO:0000256" key="7">
    <source>
        <dbReference type="ARBA" id="ARBA00047899"/>
    </source>
</evidence>
<keyword evidence="5" id="KW-0418">Kinase</keyword>
<dbReference type="PROSITE" id="PS50011">
    <property type="entry name" value="PROTEIN_KINASE_DOM"/>
    <property type="match status" value="1"/>
</dbReference>
<feature type="compositionally biased region" description="Polar residues" evidence="10">
    <location>
        <begin position="352"/>
        <end position="361"/>
    </location>
</feature>
<dbReference type="KEGG" id="ago:AGOS_ACR119W"/>
<evidence type="ECO:0000256" key="10">
    <source>
        <dbReference type="SAM" id="MobiDB-lite"/>
    </source>
</evidence>
<reference evidence="12 13" key="1">
    <citation type="journal article" date="2004" name="Science">
        <title>The Ashbya gossypii genome as a tool for mapping the ancient Saccharomyces cerevisiae genome.</title>
        <authorList>
            <person name="Dietrich F.S."/>
            <person name="Voegeli S."/>
            <person name="Brachat S."/>
            <person name="Lerch A."/>
            <person name="Gates K."/>
            <person name="Steiner S."/>
            <person name="Mohr C."/>
            <person name="Pohlmann R."/>
            <person name="Luedi P."/>
            <person name="Choi S."/>
            <person name="Wing R.A."/>
            <person name="Flavier A."/>
            <person name="Gaffney T.D."/>
            <person name="Philippsen P."/>
        </authorList>
    </citation>
    <scope>NUCLEOTIDE SEQUENCE [LARGE SCALE GENOMIC DNA]</scope>
    <source>
        <strain evidence="13">ATCC 10895 / CBS 109.51 / FGSC 9923 / NRRL Y-1056</strain>
    </source>
</reference>
<comment type="catalytic activity">
    <reaction evidence="8">
        <text>L-seryl-[protein] + ATP = O-phospho-L-seryl-[protein] + ADP + H(+)</text>
        <dbReference type="Rhea" id="RHEA:17989"/>
        <dbReference type="Rhea" id="RHEA-COMP:9863"/>
        <dbReference type="Rhea" id="RHEA-COMP:11604"/>
        <dbReference type="ChEBI" id="CHEBI:15378"/>
        <dbReference type="ChEBI" id="CHEBI:29999"/>
        <dbReference type="ChEBI" id="CHEBI:30616"/>
        <dbReference type="ChEBI" id="CHEBI:83421"/>
        <dbReference type="ChEBI" id="CHEBI:456216"/>
        <dbReference type="EC" id="2.7.11.1"/>
    </reaction>
</comment>
<protein>
    <recommendedName>
        <fullName evidence="1">non-specific serine/threonine protein kinase</fullName>
        <ecNumber evidence="1">2.7.11.1</ecNumber>
    </recommendedName>
</protein>
<dbReference type="Proteomes" id="UP000000591">
    <property type="component" value="Chromosome III"/>
</dbReference>
<feature type="region of interest" description="Disordered" evidence="10">
    <location>
        <begin position="526"/>
        <end position="549"/>
    </location>
</feature>
<evidence type="ECO:0000256" key="8">
    <source>
        <dbReference type="ARBA" id="ARBA00048679"/>
    </source>
</evidence>
<dbReference type="GeneID" id="4619652"/>
<comment type="catalytic activity">
    <reaction evidence="7">
        <text>L-threonyl-[protein] + ATP = O-phospho-L-threonyl-[protein] + ADP + H(+)</text>
        <dbReference type="Rhea" id="RHEA:46608"/>
        <dbReference type="Rhea" id="RHEA-COMP:11060"/>
        <dbReference type="Rhea" id="RHEA-COMP:11605"/>
        <dbReference type="ChEBI" id="CHEBI:15378"/>
        <dbReference type="ChEBI" id="CHEBI:30013"/>
        <dbReference type="ChEBI" id="CHEBI:30616"/>
        <dbReference type="ChEBI" id="CHEBI:61977"/>
        <dbReference type="ChEBI" id="CHEBI:456216"/>
        <dbReference type="EC" id="2.7.11.1"/>
    </reaction>
</comment>
<feature type="region of interest" description="Disordered" evidence="10">
    <location>
        <begin position="582"/>
        <end position="604"/>
    </location>
</feature>
<dbReference type="PROSITE" id="PS00108">
    <property type="entry name" value="PROTEIN_KINASE_ST"/>
    <property type="match status" value="1"/>
</dbReference>
<name>Q75C00_EREGS</name>
<sequence>MTSIPHRHTYYGGGATPPAATGPLSGSRGHAAGRSKKKQVTFGPYIIGPTLGEGEFGKVKLGWSKARLDGDSRNVAIKLIRRDTVPKNSEKEIKIYRELNALKLLSHPNIVRLEEVLQNSKYIGIVLQYASGGEFYKYIQKKRRLKEPPACRLFAQLISGVHYIHYKGLAHRDLKLENLLLDEHENLIITDFGFVNEFHKNDLMRTSCGSPCYAAPELVVSSKPYSAQKADVWSCGVILYAMLAGYLPWDDDPENPEGDDIAKLYQYITHTSLKFPEYIKPIPRDLLRRILVSNPEVRLTVADIEQHAWLQPHAQFLMWSPSDWDAKAKAETNNLFRQPSAVHAGVLRPQSSCSISSANSKGDNRGSLIMDSTLNPQPVPPQEFQSHIIMKPTSPSNGLRKMSPVRRHARSNSAASIALQAVVDAERDYFNSPSIHSLHHDSLSQNTTPPSSAGRVPTYAITRSATHHNGISSSLMNRNSVIIEVSPQKGSVPPVMIPGNRESLNGQESGGIAMADMSQRPTIVKDKTSSHMVPQAGRKQRPTSYQPCSTTAFAQSPDLVSGAGALVPIMGKQQRVSTASNPTFVDVGRSGSTRRLPGPNNQLLETPFEADRQIDDNPVVDDATIKSDDMLPSTLEIVAYDNECGTSPGSNGQHRRYSAIVMSEIYEQEEGERISCELSSPKKMGSARPDCSTARISINTPNMGLQNRECIVSSSSPESDASSKQKSGKTDKKDKRFSLLSFYSFYNNSKSSIDSSTDAVQPTGLVLDVVKHPNISRTSSQKKNPAPAGNGTQAIPRRHNTLPREAQRTPVALSYVYASLDVTPNAGTPELADVPSPINLVKMAEQPHGTKQHDPSTPTRSATVHGKSQRLSNNTPKGPIYEDPKPKRKTNKVSLMVSSINPSQAPQPPRQKEPSTARKVLDFFKRRSLRI</sequence>
<evidence type="ECO:0000313" key="13">
    <source>
        <dbReference type="Proteomes" id="UP000000591"/>
    </source>
</evidence>
<feature type="region of interest" description="Disordered" evidence="10">
    <location>
        <begin position="773"/>
        <end position="801"/>
    </location>
</feature>
<dbReference type="OMA" id="NEFHKND"/>
<dbReference type="EC" id="2.7.11.1" evidence="1"/>
<dbReference type="GO" id="GO:0005938">
    <property type="term" value="C:cell cortex"/>
    <property type="evidence" value="ECO:0000318"/>
    <property type="project" value="GO_Central"/>
</dbReference>
<dbReference type="STRING" id="284811.Q75C00"/>
<dbReference type="SMART" id="SM00220">
    <property type="entry name" value="S_TKc"/>
    <property type="match status" value="1"/>
</dbReference>
<keyword evidence="13" id="KW-1185">Reference proteome</keyword>
<reference evidence="13" key="2">
    <citation type="journal article" date="2013" name="G3 (Bethesda)">
        <title>Genomes of Ashbya fungi isolated from insects reveal four mating-type loci, numerous translocations, lack of transposons, and distinct gene duplications.</title>
        <authorList>
            <person name="Dietrich F.S."/>
            <person name="Voegeli S."/>
            <person name="Kuo S."/>
            <person name="Philippsen P."/>
        </authorList>
    </citation>
    <scope>GENOME REANNOTATION</scope>
    <source>
        <strain evidence="13">ATCC 10895 / CBS 109.51 / FGSC 9923 / NRRL Y-1056</strain>
    </source>
</reference>